<evidence type="ECO:0000313" key="3">
    <source>
        <dbReference type="Proteomes" id="UP001586593"/>
    </source>
</evidence>
<sequence>MRPCTATVLKAPNSLDQGRGRQGPTGRDVTSYGVTAETYHDAEEDHEKRLHRRDPADGRGVVVRQRTGDVVGLEHADAVDQTEGAEETAPTAEHHGPGLEPAVRKVGRIDAARRFRFRRVHAGLLQVRLRDILGLGELVGEGLLLLRRDALDTGRRRGRAVGRRIRLGIPTRLVGRGRAASTARFVAFLAQRHGGFRAPGR</sequence>
<keyword evidence="3" id="KW-1185">Reference proteome</keyword>
<gene>
    <name evidence="2" type="ORF">VTK73DRAFT_10205</name>
</gene>
<dbReference type="Proteomes" id="UP001586593">
    <property type="component" value="Unassembled WGS sequence"/>
</dbReference>
<accession>A0ABR3VY58</accession>
<organism evidence="2 3">
    <name type="scientific">Phialemonium thermophilum</name>
    <dbReference type="NCBI Taxonomy" id="223376"/>
    <lineage>
        <taxon>Eukaryota</taxon>
        <taxon>Fungi</taxon>
        <taxon>Dikarya</taxon>
        <taxon>Ascomycota</taxon>
        <taxon>Pezizomycotina</taxon>
        <taxon>Sordariomycetes</taxon>
        <taxon>Sordariomycetidae</taxon>
        <taxon>Cephalothecales</taxon>
        <taxon>Cephalothecaceae</taxon>
        <taxon>Phialemonium</taxon>
    </lineage>
</organism>
<comment type="caution">
    <text evidence="2">The sequence shown here is derived from an EMBL/GenBank/DDBJ whole genome shotgun (WGS) entry which is preliminary data.</text>
</comment>
<feature type="region of interest" description="Disordered" evidence="1">
    <location>
        <begin position="79"/>
        <end position="100"/>
    </location>
</feature>
<reference evidence="2 3" key="1">
    <citation type="journal article" date="2024" name="Commun. Biol.">
        <title>Comparative genomic analysis of thermophilic fungi reveals convergent evolutionary adaptations and gene losses.</title>
        <authorList>
            <person name="Steindorff A.S."/>
            <person name="Aguilar-Pontes M.V."/>
            <person name="Robinson A.J."/>
            <person name="Andreopoulos B."/>
            <person name="LaButti K."/>
            <person name="Kuo A."/>
            <person name="Mondo S."/>
            <person name="Riley R."/>
            <person name="Otillar R."/>
            <person name="Haridas S."/>
            <person name="Lipzen A."/>
            <person name="Grimwood J."/>
            <person name="Schmutz J."/>
            <person name="Clum A."/>
            <person name="Reid I.D."/>
            <person name="Moisan M.C."/>
            <person name="Butler G."/>
            <person name="Nguyen T.T.M."/>
            <person name="Dewar K."/>
            <person name="Conant G."/>
            <person name="Drula E."/>
            <person name="Henrissat B."/>
            <person name="Hansel C."/>
            <person name="Singer S."/>
            <person name="Hutchinson M.I."/>
            <person name="de Vries R.P."/>
            <person name="Natvig D.O."/>
            <person name="Powell A.J."/>
            <person name="Tsang A."/>
            <person name="Grigoriev I.V."/>
        </authorList>
    </citation>
    <scope>NUCLEOTIDE SEQUENCE [LARGE SCALE GENOMIC DNA]</scope>
    <source>
        <strain evidence="2 3">ATCC 24622</strain>
    </source>
</reference>
<dbReference type="EMBL" id="JAZHXJ010000939">
    <property type="protein sequence ID" value="KAL1848132.1"/>
    <property type="molecule type" value="Genomic_DNA"/>
</dbReference>
<name>A0ABR3VY58_9PEZI</name>
<evidence type="ECO:0000313" key="2">
    <source>
        <dbReference type="EMBL" id="KAL1848132.1"/>
    </source>
</evidence>
<evidence type="ECO:0000256" key="1">
    <source>
        <dbReference type="SAM" id="MobiDB-lite"/>
    </source>
</evidence>
<protein>
    <submittedName>
        <fullName evidence="2">Uncharacterized protein</fullName>
    </submittedName>
</protein>
<proteinExistence type="predicted"/>
<feature type="region of interest" description="Disordered" evidence="1">
    <location>
        <begin position="1"/>
        <end position="30"/>
    </location>
</feature>